<dbReference type="InterPro" id="IPR011611">
    <property type="entry name" value="PfkB_dom"/>
</dbReference>
<dbReference type="GeneID" id="99636015"/>
<keyword evidence="4 8" id="KW-0547">Nucleotide-binding</keyword>
<evidence type="ECO:0000313" key="11">
    <source>
        <dbReference type="EMBL" id="MST53426.1"/>
    </source>
</evidence>
<dbReference type="InterPro" id="IPR017583">
    <property type="entry name" value="Tagatose/fructose_Pkinase"/>
</dbReference>
<keyword evidence="5 9" id="KW-0418">Kinase</keyword>
<dbReference type="GO" id="GO:0005829">
    <property type="term" value="C:cytosol"/>
    <property type="evidence" value="ECO:0007669"/>
    <property type="project" value="TreeGrafter"/>
</dbReference>
<comment type="similarity">
    <text evidence="8">Belongs to the carbohydrate kinase PfkB family. LacC subfamily.</text>
</comment>
<comment type="catalytic activity">
    <reaction evidence="8">
        <text>D-tagatofuranose 6-phosphate + ATP = D-tagatofuranose 1,6-bisphosphate + ADP + H(+)</text>
        <dbReference type="Rhea" id="RHEA:12420"/>
        <dbReference type="ChEBI" id="CHEBI:15378"/>
        <dbReference type="ChEBI" id="CHEBI:30616"/>
        <dbReference type="ChEBI" id="CHEBI:58694"/>
        <dbReference type="ChEBI" id="CHEBI:58695"/>
        <dbReference type="ChEBI" id="CHEBI:456216"/>
        <dbReference type="EC" id="2.7.1.144"/>
    </reaction>
</comment>
<dbReference type="NCBIfam" id="TIGR03828">
    <property type="entry name" value="pfkB"/>
    <property type="match status" value="1"/>
</dbReference>
<dbReference type="NCBIfam" id="TIGR03168">
    <property type="entry name" value="1-PFK"/>
    <property type="match status" value="1"/>
</dbReference>
<protein>
    <recommendedName>
        <fullName evidence="8">Tagatose-6-phosphate kinase</fullName>
        <ecNumber evidence="8">2.7.1.144</ecNumber>
    </recommendedName>
</protein>
<dbReference type="InterPro" id="IPR002173">
    <property type="entry name" value="Carboh/pur_kinase_PfkB_CS"/>
</dbReference>
<dbReference type="UniPathway" id="UPA00704">
    <property type="reaction ID" value="UER00715"/>
</dbReference>
<dbReference type="GO" id="GO:2001059">
    <property type="term" value="P:D-tagatose 6-phosphate catabolic process"/>
    <property type="evidence" value="ECO:0007669"/>
    <property type="project" value="UniProtKB-UniPathway"/>
</dbReference>
<dbReference type="Proteomes" id="UP000471052">
    <property type="component" value="Unassembled WGS sequence"/>
</dbReference>
<evidence type="ECO:0000259" key="10">
    <source>
        <dbReference type="Pfam" id="PF00294"/>
    </source>
</evidence>
<dbReference type="AlphaFoldDB" id="A0A6N7WQE3"/>
<name>A0A6N7WQE3_STRAY</name>
<evidence type="ECO:0000256" key="1">
    <source>
        <dbReference type="ARBA" id="ARBA00005380"/>
    </source>
</evidence>
<dbReference type="EMBL" id="CP114883">
    <property type="protein sequence ID" value="WBB05782.1"/>
    <property type="molecule type" value="Genomic_DNA"/>
</dbReference>
<proteinExistence type="inferred from homology"/>
<feature type="domain" description="Carbohydrate kinase PfkB" evidence="10">
    <location>
        <begin position="11"/>
        <end position="281"/>
    </location>
</feature>
<comment type="pathway">
    <text evidence="8">Carbohydrate metabolism; D-tagatose 6-phosphate degradation; D-glyceraldehyde 3-phosphate and glycerone phosphate from D-tagatose 6-phosphate: step 1/2.</text>
</comment>
<dbReference type="PROSITE" id="PS00584">
    <property type="entry name" value="PFKB_KINASES_2"/>
    <property type="match status" value="1"/>
</dbReference>
<evidence type="ECO:0000256" key="9">
    <source>
        <dbReference type="RuleBase" id="RU369061"/>
    </source>
</evidence>
<reference evidence="11 13" key="1">
    <citation type="submission" date="2019-08" db="EMBL/GenBank/DDBJ databases">
        <title>In-depth cultivation of the pig gut microbiome towards novel bacterial diversity and tailored functional studies.</title>
        <authorList>
            <person name="Wylensek D."/>
            <person name="Hitch T.C.A."/>
            <person name="Clavel T."/>
        </authorList>
    </citation>
    <scope>NUCLEOTIDE SEQUENCE [LARGE SCALE GENOMIC DNA]</scope>
    <source>
        <strain evidence="11 13">BL-178-WT-3A</strain>
    </source>
</reference>
<sequence>MIYTVTLNPSIDFIVRLDTLTIGEVNRMTSDDKFVGGKGINVSRVLKHLGIDNTATGFIGGFTGRFITDGLAAEGIATQFVEVADDTRINVKVKAGEETEINGAGPRISDEKLAELESILAGLTSDDTVVFAGSAPSSLGNQVYNTLIPIAKQAGAEVVCDFEGQTLLDALNYQPLLVKPNNHELAAIFDVTLNGLADIEKYARELLAKGAKNVIISMAGDGALLVTPEAAYFAKPIKGTVKNSVGAGDSMVAGFTGEYVKSGDPIEALKWGVACGTATTFSDDLATAEFIKETYQKVEVEKL</sequence>
<dbReference type="PIRSF" id="PIRSF000535">
    <property type="entry name" value="1PFK/6PFK/LacC"/>
    <property type="match status" value="1"/>
</dbReference>
<dbReference type="InterPro" id="IPR022463">
    <property type="entry name" value="1-PFruKinase"/>
</dbReference>
<dbReference type="GO" id="GO:0005524">
    <property type="term" value="F:ATP binding"/>
    <property type="evidence" value="ECO:0007669"/>
    <property type="project" value="UniProtKB-UniRule"/>
</dbReference>
<evidence type="ECO:0000256" key="6">
    <source>
        <dbReference type="ARBA" id="ARBA00022840"/>
    </source>
</evidence>
<dbReference type="EMBL" id="VUNP01000009">
    <property type="protein sequence ID" value="MST53426.1"/>
    <property type="molecule type" value="Genomic_DNA"/>
</dbReference>
<dbReference type="GO" id="GO:0009024">
    <property type="term" value="F:tagatose-6-phosphate kinase activity"/>
    <property type="evidence" value="ECO:0007669"/>
    <property type="project" value="UniProtKB-EC"/>
</dbReference>
<evidence type="ECO:0000256" key="8">
    <source>
        <dbReference type="PIRNR" id="PIRNR000535"/>
    </source>
</evidence>
<keyword evidence="6 8" id="KW-0067">ATP-binding</keyword>
<comment type="function">
    <text evidence="9">Catalyzes the ATP-dependent phosphorylation of fructose-l-phosphate to fructose-l,6-bisphosphate.</text>
</comment>
<dbReference type="Gene3D" id="3.40.1190.20">
    <property type="match status" value="1"/>
</dbReference>
<evidence type="ECO:0000256" key="7">
    <source>
        <dbReference type="ARBA" id="ARBA00047745"/>
    </source>
</evidence>
<dbReference type="SUPFAM" id="SSF53613">
    <property type="entry name" value="Ribokinase-like"/>
    <property type="match status" value="1"/>
</dbReference>
<dbReference type="PANTHER" id="PTHR46566">
    <property type="entry name" value="1-PHOSPHOFRUCTOKINASE-RELATED"/>
    <property type="match status" value="1"/>
</dbReference>
<dbReference type="OrthoDB" id="9801219at2"/>
<dbReference type="Proteomes" id="UP001212085">
    <property type="component" value="Chromosome"/>
</dbReference>
<evidence type="ECO:0000256" key="5">
    <source>
        <dbReference type="ARBA" id="ARBA00022777"/>
    </source>
</evidence>
<dbReference type="PANTHER" id="PTHR46566:SF1">
    <property type="entry name" value="1-PHOSPHOFRUCTOKINASE"/>
    <property type="match status" value="1"/>
</dbReference>
<keyword evidence="2 8" id="KW-0808">Transferase</keyword>
<gene>
    <name evidence="11" type="primary">pfkB</name>
    <name evidence="11" type="ORF">FYJ82_03115</name>
    <name evidence="12" type="ORF">O6R09_05640</name>
</gene>
<dbReference type="Pfam" id="PF00294">
    <property type="entry name" value="PfkB"/>
    <property type="match status" value="1"/>
</dbReference>
<organism evidence="11 13">
    <name type="scientific">Streptococcus alactolyticus</name>
    <dbReference type="NCBI Taxonomy" id="29389"/>
    <lineage>
        <taxon>Bacteria</taxon>
        <taxon>Bacillati</taxon>
        <taxon>Bacillota</taxon>
        <taxon>Bacilli</taxon>
        <taxon>Lactobacillales</taxon>
        <taxon>Streptococcaceae</taxon>
        <taxon>Streptococcus</taxon>
    </lineage>
</organism>
<dbReference type="GO" id="GO:0008662">
    <property type="term" value="F:1-phosphofructokinase activity"/>
    <property type="evidence" value="ECO:0007669"/>
    <property type="project" value="UniProtKB-UniRule"/>
</dbReference>
<dbReference type="RefSeq" id="WP_154454593.1">
    <property type="nucleotide sequence ID" value="NZ_BRXN01000006.1"/>
</dbReference>
<evidence type="ECO:0000256" key="4">
    <source>
        <dbReference type="ARBA" id="ARBA00022741"/>
    </source>
</evidence>
<dbReference type="EC" id="2.7.1.144" evidence="8"/>
<evidence type="ECO:0000256" key="2">
    <source>
        <dbReference type="ARBA" id="ARBA00022679"/>
    </source>
</evidence>
<evidence type="ECO:0000256" key="3">
    <source>
        <dbReference type="ARBA" id="ARBA00022736"/>
    </source>
</evidence>
<comment type="similarity">
    <text evidence="1">Belongs to the carbohydrate kinase pfkB family.</text>
</comment>
<comment type="catalytic activity">
    <reaction evidence="7 9">
        <text>beta-D-fructose 1-phosphate + ATP = beta-D-fructose 1,6-bisphosphate + ADP + H(+)</text>
        <dbReference type="Rhea" id="RHEA:14213"/>
        <dbReference type="ChEBI" id="CHEBI:15378"/>
        <dbReference type="ChEBI" id="CHEBI:30616"/>
        <dbReference type="ChEBI" id="CHEBI:32966"/>
        <dbReference type="ChEBI" id="CHEBI:138881"/>
        <dbReference type="ChEBI" id="CHEBI:456216"/>
        <dbReference type="EC" id="2.7.1.56"/>
    </reaction>
</comment>
<accession>A0A6N7WQE3</accession>
<dbReference type="GO" id="GO:0016052">
    <property type="term" value="P:carbohydrate catabolic process"/>
    <property type="evidence" value="ECO:0007669"/>
    <property type="project" value="UniProtKB-ARBA"/>
</dbReference>
<dbReference type="FunFam" id="3.40.1190.20:FF:000001">
    <property type="entry name" value="Phosphofructokinase"/>
    <property type="match status" value="1"/>
</dbReference>
<dbReference type="CDD" id="cd01164">
    <property type="entry name" value="FruK_PfkB_like"/>
    <property type="match status" value="1"/>
</dbReference>
<dbReference type="GO" id="GO:0044281">
    <property type="term" value="P:small molecule metabolic process"/>
    <property type="evidence" value="ECO:0007669"/>
    <property type="project" value="UniProtKB-ARBA"/>
</dbReference>
<dbReference type="PROSITE" id="PS00583">
    <property type="entry name" value="PFKB_KINASES_1"/>
    <property type="match status" value="1"/>
</dbReference>
<evidence type="ECO:0000313" key="13">
    <source>
        <dbReference type="Proteomes" id="UP000471052"/>
    </source>
</evidence>
<reference evidence="12 14" key="2">
    <citation type="submission" date="2022-12" db="EMBL/GenBank/DDBJ databases">
        <title>Streptococcus alactolyticus LGM, complete genome.</title>
        <authorList>
            <person name="Liu Z."/>
            <person name="Mu C."/>
            <person name="Zhu W."/>
        </authorList>
    </citation>
    <scope>NUCLEOTIDE SEQUENCE [LARGE SCALE GENOMIC DNA]</scope>
    <source>
        <strain evidence="12 14">LGM</strain>
    </source>
</reference>
<evidence type="ECO:0000313" key="14">
    <source>
        <dbReference type="Proteomes" id="UP001212085"/>
    </source>
</evidence>
<dbReference type="GO" id="GO:0005988">
    <property type="term" value="P:lactose metabolic process"/>
    <property type="evidence" value="ECO:0007669"/>
    <property type="project" value="UniProtKB-KW"/>
</dbReference>
<keyword evidence="14" id="KW-1185">Reference proteome</keyword>
<dbReference type="InterPro" id="IPR029056">
    <property type="entry name" value="Ribokinase-like"/>
</dbReference>
<evidence type="ECO:0000313" key="12">
    <source>
        <dbReference type="EMBL" id="WBB05782.1"/>
    </source>
</evidence>
<keyword evidence="3 8" id="KW-0423">Lactose metabolism</keyword>